<protein>
    <submittedName>
        <fullName evidence="3">Uncharacterized protein</fullName>
    </submittedName>
</protein>
<gene>
    <name evidence="3" type="ORF">B1sIIB91_04355</name>
</gene>
<dbReference type="KEGG" id="nab:B1sIIB91_04355"/>
<keyword evidence="4" id="KW-1185">Reference proteome</keyword>
<dbReference type="RefSeq" id="WP_095688392.1">
    <property type="nucleotide sequence ID" value="NZ_CP016779.1"/>
</dbReference>
<accession>A0A249L508</accession>
<reference evidence="3 4" key="1">
    <citation type="submission" date="2016-07" db="EMBL/GenBank/DDBJ databases">
        <title>High microdiversification within the ubiquitous acI lineage of Actinobacteria.</title>
        <authorList>
            <person name="Neuenschwander S.M."/>
            <person name="Salcher M."/>
            <person name="Ghai R."/>
            <person name="Pernthaler J."/>
        </authorList>
    </citation>
    <scope>NUCLEOTIDE SEQUENCE [LARGE SCALE GENOMIC DNA]</scope>
    <source>
        <strain evidence="3">MMS-IIB-91</strain>
    </source>
</reference>
<proteinExistence type="predicted"/>
<dbReference type="Proteomes" id="UP000217210">
    <property type="component" value="Chromosome"/>
</dbReference>
<organism evidence="3 4">
    <name type="scientific">Candidatus Nanopelagicus abundans</name>
    <dbReference type="NCBI Taxonomy" id="1884916"/>
    <lineage>
        <taxon>Bacteria</taxon>
        <taxon>Bacillati</taxon>
        <taxon>Actinomycetota</taxon>
        <taxon>Actinomycetes</taxon>
        <taxon>Candidatus Nanopelagicales</taxon>
        <taxon>Candidatus Nanopelagicaceae</taxon>
        <taxon>Candidatus Nanopelagicus</taxon>
    </lineage>
</organism>
<keyword evidence="2" id="KW-0732">Signal</keyword>
<evidence type="ECO:0000256" key="2">
    <source>
        <dbReference type="SAM" id="SignalP"/>
    </source>
</evidence>
<dbReference type="AlphaFoldDB" id="A0A249L508"/>
<name>A0A249L508_9ACTN</name>
<evidence type="ECO:0000256" key="1">
    <source>
        <dbReference type="SAM" id="MobiDB-lite"/>
    </source>
</evidence>
<dbReference type="OrthoDB" id="5193611at2"/>
<evidence type="ECO:0000313" key="4">
    <source>
        <dbReference type="Proteomes" id="UP000217210"/>
    </source>
</evidence>
<feature type="signal peptide" evidence="2">
    <location>
        <begin position="1"/>
        <end position="26"/>
    </location>
</feature>
<feature type="compositionally biased region" description="Polar residues" evidence="1">
    <location>
        <begin position="175"/>
        <end position="185"/>
    </location>
</feature>
<feature type="chain" id="PRO_5013032625" evidence="2">
    <location>
        <begin position="27"/>
        <end position="185"/>
    </location>
</feature>
<feature type="region of interest" description="Disordered" evidence="1">
    <location>
        <begin position="161"/>
        <end position="185"/>
    </location>
</feature>
<sequence length="185" mass="19057">MNKKLLAVITSTAIVLSVSTTSTAFADNEKGEKRMSSMLSGLVSNGTITQSQADAIIKAAEGMRAASKSIKDANRTALDSVITSTLGISLDTLTSRLKAGETLSSIAGDKKSALITALVAEINKQIDAALAAGKITADQATAQKGKSVQRVTNMVNNVRGFGKKANRPGVLPKPTSASSTSFKTA</sequence>
<evidence type="ECO:0000313" key="3">
    <source>
        <dbReference type="EMBL" id="ASY24132.1"/>
    </source>
</evidence>
<dbReference type="EMBL" id="CP016779">
    <property type="protein sequence ID" value="ASY24132.1"/>
    <property type="molecule type" value="Genomic_DNA"/>
</dbReference>